<feature type="region of interest" description="Disordered" evidence="12">
    <location>
        <begin position="1011"/>
        <end position="1079"/>
    </location>
</feature>
<evidence type="ECO:0000256" key="3">
    <source>
        <dbReference type="ARBA" id="ARBA00022741"/>
    </source>
</evidence>
<dbReference type="InterPro" id="IPR014001">
    <property type="entry name" value="Helicase_ATP-bd"/>
</dbReference>
<dbReference type="Gene3D" id="1.10.150.80">
    <property type="entry name" value="HRDC domain"/>
    <property type="match status" value="1"/>
</dbReference>
<dbReference type="PROSITE" id="PS51194">
    <property type="entry name" value="HELICASE_CTER"/>
    <property type="match status" value="1"/>
</dbReference>
<dbReference type="InterPro" id="IPR001650">
    <property type="entry name" value="Helicase_C-like"/>
</dbReference>
<dbReference type="EnsemblMetazoa" id="BGLB022725-RA">
    <property type="protein sequence ID" value="BGLB022725-PA"/>
    <property type="gene ID" value="BGLB022725"/>
</dbReference>
<evidence type="ECO:0000256" key="7">
    <source>
        <dbReference type="ARBA" id="ARBA00023125"/>
    </source>
</evidence>
<dbReference type="GO" id="GO:0016787">
    <property type="term" value="F:hydrolase activity"/>
    <property type="evidence" value="ECO:0007669"/>
    <property type="project" value="UniProtKB-KW"/>
</dbReference>
<dbReference type="EC" id="5.6.2.4" evidence="10"/>
<dbReference type="Pfam" id="PF00271">
    <property type="entry name" value="Helicase_C"/>
    <property type="match status" value="1"/>
</dbReference>
<keyword evidence="7" id="KW-0238">DNA-binding</keyword>
<gene>
    <name evidence="16" type="primary">106064417</name>
</gene>
<dbReference type="SUPFAM" id="SSF52540">
    <property type="entry name" value="P-loop containing nucleoside triphosphate hydrolases"/>
    <property type="match status" value="1"/>
</dbReference>
<dbReference type="Pfam" id="PF14493">
    <property type="entry name" value="HTH_40"/>
    <property type="match status" value="1"/>
</dbReference>
<dbReference type="Gene3D" id="1.10.10.10">
    <property type="entry name" value="Winged helix-like DNA-binding domain superfamily/Winged helix DNA-binding domain"/>
    <property type="match status" value="1"/>
</dbReference>
<dbReference type="NCBIfam" id="TIGR00614">
    <property type="entry name" value="recQ_fam"/>
    <property type="match status" value="1"/>
</dbReference>
<evidence type="ECO:0000313" key="17">
    <source>
        <dbReference type="Proteomes" id="UP000076420"/>
    </source>
</evidence>
<keyword evidence="8" id="KW-0413">Isomerase</keyword>
<dbReference type="SMART" id="SM00956">
    <property type="entry name" value="RQC"/>
    <property type="match status" value="1"/>
</dbReference>
<dbReference type="GO" id="GO:0005524">
    <property type="term" value="F:ATP binding"/>
    <property type="evidence" value="ECO:0007669"/>
    <property type="project" value="UniProtKB-KW"/>
</dbReference>
<dbReference type="GO" id="GO:0043138">
    <property type="term" value="F:3'-5' DNA helicase activity"/>
    <property type="evidence" value="ECO:0007669"/>
    <property type="project" value="UniProtKB-EC"/>
</dbReference>
<comment type="similarity">
    <text evidence="2">Belongs to the helicase family. RecQ subfamily.</text>
</comment>
<dbReference type="GO" id="GO:0000723">
    <property type="term" value="P:telomere maintenance"/>
    <property type="evidence" value="ECO:0007669"/>
    <property type="project" value="TreeGrafter"/>
</dbReference>
<dbReference type="InterPro" id="IPR002121">
    <property type="entry name" value="HRDC_dom"/>
</dbReference>
<dbReference type="SMART" id="SM00490">
    <property type="entry name" value="HELICc"/>
    <property type="match status" value="1"/>
</dbReference>
<dbReference type="FunFam" id="3.40.50.300:FF:000941">
    <property type="entry name" value="Werner syndrome RecQ like helicase"/>
    <property type="match status" value="1"/>
</dbReference>
<dbReference type="EnsemblMetazoa" id="BGLB022725-RB">
    <property type="protein sequence ID" value="BGLB022725-PB"/>
    <property type="gene ID" value="BGLB022725"/>
</dbReference>
<dbReference type="InterPro" id="IPR004589">
    <property type="entry name" value="DNA_helicase_ATP-dep_RecQ"/>
</dbReference>
<evidence type="ECO:0000256" key="5">
    <source>
        <dbReference type="ARBA" id="ARBA00022806"/>
    </source>
</evidence>
<feature type="compositionally biased region" description="Low complexity" evidence="12">
    <location>
        <begin position="1064"/>
        <end position="1076"/>
    </location>
</feature>
<dbReference type="Pfam" id="PF00270">
    <property type="entry name" value="DEAD"/>
    <property type="match status" value="1"/>
</dbReference>
<evidence type="ECO:0000256" key="6">
    <source>
        <dbReference type="ARBA" id="ARBA00022840"/>
    </source>
</evidence>
<reference evidence="16" key="1">
    <citation type="submission" date="2020-05" db="UniProtKB">
        <authorList>
            <consortium name="EnsemblMetazoa"/>
        </authorList>
    </citation>
    <scope>IDENTIFICATION</scope>
    <source>
        <strain evidence="16">BB02</strain>
    </source>
</reference>
<dbReference type="GO" id="GO:0009378">
    <property type="term" value="F:four-way junction helicase activity"/>
    <property type="evidence" value="ECO:0007669"/>
    <property type="project" value="TreeGrafter"/>
</dbReference>
<dbReference type="STRING" id="6526.A0A2C9KRN2"/>
<organism evidence="16 17">
    <name type="scientific">Biomphalaria glabrata</name>
    <name type="common">Bloodfluke planorb</name>
    <name type="synonym">Freshwater snail</name>
    <dbReference type="NCBI Taxonomy" id="6526"/>
    <lineage>
        <taxon>Eukaryota</taxon>
        <taxon>Metazoa</taxon>
        <taxon>Spiralia</taxon>
        <taxon>Lophotrochozoa</taxon>
        <taxon>Mollusca</taxon>
        <taxon>Gastropoda</taxon>
        <taxon>Heterobranchia</taxon>
        <taxon>Euthyneura</taxon>
        <taxon>Panpulmonata</taxon>
        <taxon>Hygrophila</taxon>
        <taxon>Lymnaeoidea</taxon>
        <taxon>Planorbidae</taxon>
        <taxon>Biomphalaria</taxon>
    </lineage>
</organism>
<feature type="domain" description="Helicase ATP-binding" evidence="14">
    <location>
        <begin position="228"/>
        <end position="396"/>
    </location>
</feature>
<proteinExistence type="inferred from homology"/>
<dbReference type="GO" id="GO:0003677">
    <property type="term" value="F:DNA binding"/>
    <property type="evidence" value="ECO:0007669"/>
    <property type="project" value="UniProtKB-KW"/>
</dbReference>
<dbReference type="Gene3D" id="3.40.50.300">
    <property type="entry name" value="P-loop containing nucleotide triphosphate hydrolases"/>
    <property type="match status" value="2"/>
</dbReference>
<keyword evidence="3" id="KW-0547">Nucleotide-binding</keyword>
<evidence type="ECO:0000256" key="2">
    <source>
        <dbReference type="ARBA" id="ARBA00005446"/>
    </source>
</evidence>
<dbReference type="GO" id="GO:0006260">
    <property type="term" value="P:DNA replication"/>
    <property type="evidence" value="ECO:0007669"/>
    <property type="project" value="InterPro"/>
</dbReference>
<dbReference type="InterPro" id="IPR010997">
    <property type="entry name" value="HRDC-like_sf"/>
</dbReference>
<dbReference type="AlphaFoldDB" id="A0A2C9KRN2"/>
<evidence type="ECO:0000256" key="1">
    <source>
        <dbReference type="ARBA" id="ARBA00001947"/>
    </source>
</evidence>
<evidence type="ECO:0000256" key="8">
    <source>
        <dbReference type="ARBA" id="ARBA00023235"/>
    </source>
</evidence>
<dbReference type="GO" id="GO:0005654">
    <property type="term" value="C:nucleoplasm"/>
    <property type="evidence" value="ECO:0007669"/>
    <property type="project" value="TreeGrafter"/>
</dbReference>
<dbReference type="GO" id="GO:0005694">
    <property type="term" value="C:chromosome"/>
    <property type="evidence" value="ECO:0007669"/>
    <property type="project" value="TreeGrafter"/>
</dbReference>
<dbReference type="PANTHER" id="PTHR13710:SF120">
    <property type="entry name" value="BIFUNCTIONAL 3'-5' EXONUCLEASE_ATP-DEPENDENT HELICASE WRN"/>
    <property type="match status" value="1"/>
</dbReference>
<evidence type="ECO:0000256" key="9">
    <source>
        <dbReference type="ARBA" id="ARBA00034617"/>
    </source>
</evidence>
<dbReference type="GO" id="GO:0000724">
    <property type="term" value="P:double-strand break repair via homologous recombination"/>
    <property type="evidence" value="ECO:0007669"/>
    <property type="project" value="TreeGrafter"/>
</dbReference>
<evidence type="ECO:0000259" key="15">
    <source>
        <dbReference type="PROSITE" id="PS51194"/>
    </source>
</evidence>
<dbReference type="PROSITE" id="PS51192">
    <property type="entry name" value="HELICASE_ATP_BIND_1"/>
    <property type="match status" value="1"/>
</dbReference>
<evidence type="ECO:0000259" key="13">
    <source>
        <dbReference type="PROSITE" id="PS50967"/>
    </source>
</evidence>
<evidence type="ECO:0000313" key="16">
    <source>
        <dbReference type="EnsemblMetazoa" id="BGLB022725-PB"/>
    </source>
</evidence>
<dbReference type="VEuPathDB" id="VectorBase:BGLAX_036687"/>
<keyword evidence="6" id="KW-0067">ATP-binding</keyword>
<evidence type="ECO:0000256" key="10">
    <source>
        <dbReference type="ARBA" id="ARBA00034808"/>
    </source>
</evidence>
<dbReference type="InterPro" id="IPR036388">
    <property type="entry name" value="WH-like_DNA-bd_sf"/>
</dbReference>
<feature type="coiled-coil region" evidence="11">
    <location>
        <begin position="3"/>
        <end position="30"/>
    </location>
</feature>
<dbReference type="InterPro" id="IPR032284">
    <property type="entry name" value="RecQ_Zn-bd"/>
</dbReference>
<dbReference type="InterPro" id="IPR044876">
    <property type="entry name" value="HRDC_dom_sf"/>
</dbReference>
<dbReference type="SMART" id="SM00341">
    <property type="entry name" value="HRDC"/>
    <property type="match status" value="1"/>
</dbReference>
<dbReference type="RefSeq" id="XP_013078425.2">
    <property type="nucleotide sequence ID" value="XM_013222971.2"/>
</dbReference>
<comment type="catalytic activity">
    <reaction evidence="9">
        <text>Couples ATP hydrolysis with the unwinding of duplex DNA by translocating in the 3'-5' direction.</text>
        <dbReference type="EC" id="5.6.2.4"/>
    </reaction>
</comment>
<keyword evidence="5" id="KW-0347">Helicase</keyword>
<evidence type="ECO:0000256" key="4">
    <source>
        <dbReference type="ARBA" id="ARBA00022801"/>
    </source>
</evidence>
<dbReference type="Pfam" id="PF09382">
    <property type="entry name" value="RQC"/>
    <property type="match status" value="1"/>
</dbReference>
<dbReference type="SUPFAM" id="SSF47819">
    <property type="entry name" value="HRDC-like"/>
    <property type="match status" value="1"/>
</dbReference>
<dbReference type="Pfam" id="PF16124">
    <property type="entry name" value="RecQ_Zn_bind"/>
    <property type="match status" value="1"/>
</dbReference>
<dbReference type="Pfam" id="PF00570">
    <property type="entry name" value="HRDC"/>
    <property type="match status" value="1"/>
</dbReference>
<evidence type="ECO:0000259" key="14">
    <source>
        <dbReference type="PROSITE" id="PS51192"/>
    </source>
</evidence>
<dbReference type="PROSITE" id="PS50967">
    <property type="entry name" value="HRDC"/>
    <property type="match status" value="1"/>
</dbReference>
<name>A0A2C9KRN2_BIOGL</name>
<keyword evidence="4" id="KW-0378">Hydrolase</keyword>
<dbReference type="KEGG" id="bgt:106064417"/>
<protein>
    <recommendedName>
        <fullName evidence="10">DNA 3'-5' helicase</fullName>
        <ecNumber evidence="10">5.6.2.4</ecNumber>
    </recommendedName>
</protein>
<comment type="cofactor">
    <cofactor evidence="1">
        <name>Zn(2+)</name>
        <dbReference type="ChEBI" id="CHEBI:29105"/>
    </cofactor>
</comment>
<dbReference type="SUPFAM" id="SSF46785">
    <property type="entry name" value="Winged helix' DNA-binding domain"/>
    <property type="match status" value="1"/>
</dbReference>
<dbReference type="GO" id="GO:0005737">
    <property type="term" value="C:cytoplasm"/>
    <property type="evidence" value="ECO:0007669"/>
    <property type="project" value="TreeGrafter"/>
</dbReference>
<feature type="domain" description="Helicase C-terminal" evidence="15">
    <location>
        <begin position="421"/>
        <end position="572"/>
    </location>
</feature>
<dbReference type="InterPro" id="IPR018982">
    <property type="entry name" value="RQC_domain"/>
</dbReference>
<dbReference type="Proteomes" id="UP000076420">
    <property type="component" value="Unassembled WGS sequence"/>
</dbReference>
<dbReference type="InterPro" id="IPR029491">
    <property type="entry name" value="Helicase_HTH"/>
</dbReference>
<feature type="domain" description="HRDC" evidence="13">
    <location>
        <begin position="794"/>
        <end position="874"/>
    </location>
</feature>
<evidence type="ECO:0000256" key="12">
    <source>
        <dbReference type="SAM" id="MobiDB-lite"/>
    </source>
</evidence>
<evidence type="ECO:0000256" key="11">
    <source>
        <dbReference type="SAM" id="Coils"/>
    </source>
</evidence>
<sequence length="1114" mass="126220">MQQKDLLQELRALKILIENTIQEVESLSEASFEENIQRSLEECKNSLTEINVAVQERHIKCENDDSLDSSKLSLNMSSKNNICDFDDLEDLGVEDFLNTANKKQEEISLENYSTSKMKAEKSEELTIDNDEDNWDVDDYEKSVLESNSSLMKTLNDDEFCDDDFDDKELEEINEAEKVALEDKELDTLQIEKDSDEMNYQPTDPCYLDVLKQYFGFSKFRPLQWKIINSILNEKRDNCVIMATGYGKSLTFQYPSVFTKRTSLIISPLISLMEDQVHGLKASNIEACFLGSAQENTTQIKKELFSGHYRLVYVTPEYAISAIEDFKRLDANVGIDLIAVDEAHCVSQWGHDFRSSYRKLGILKEEFPKIPILALTATATMEVRTDICRNLALKNPHLECTSFDRPNLFLCVEPKTKDISSDLKKYMKRVGYRYSYDGPTIIYCPTKKTTEEIVGVLKGLGVSSLPYHASLPMRDRRMAHKQFLNDEIQVVVATVAFGMGIDKPDVRNVIHYGSSKDIESYYQEIGRAGRDGLPSFCVAFFGPTDFNIFRHFVSEIENKTFREHKLKMLRRMESYLSITTCRRRFLLSYFETKDLNEIGGTTNCCDCCRLRLTQLKNGLPASQINNSQAVDFGKEAKHLFTAIEVTGNRFGLTVPTLVLLGSGSKKIEAFCKSEIFGCGKYRNQKFWGALGKALICDGYLKEKVVHGGFGSIVEMTFKARDWIKFATSEKSQLLLIPSGDLLNQKDTVSQVKVQMKPSLPQLNSFSYLSSHKNMVKSEETQTITPVVPPVDEKTAKLEKDLYTMLVKKRNEMSQESGYTPHNIASNRVLLDMAKFRPSTKISLLKLEDFSEIKADRFGSQFLELINSFCSENSMKLDDFPVIDANLENDMNMKEELMELSETQRQSYIMFTFQKNSVEEVAVKRGLKTGTIITHLCDALKAGLSVNIKQLGVTPQIEKLISKTIWAPPVNGGISSLTKIKDHLPSDIEYNHIKIVISLLVLKHGSEIKENGELALTPSQKQVSEPSKVTINSTEDSEDQESTGPPYKKQKVHTSALPKQSSYTAESQSCHSQQESQSLNGCDFSQSATINKKLPSWMASQNFVLTKKMKSKKLLK</sequence>
<dbReference type="SMART" id="SM00487">
    <property type="entry name" value="DEXDc"/>
    <property type="match status" value="1"/>
</dbReference>
<dbReference type="CDD" id="cd18794">
    <property type="entry name" value="SF2_C_RecQ"/>
    <property type="match status" value="1"/>
</dbReference>
<dbReference type="PANTHER" id="PTHR13710">
    <property type="entry name" value="DNA HELICASE RECQ FAMILY MEMBER"/>
    <property type="match status" value="1"/>
</dbReference>
<dbReference type="InterPro" id="IPR036390">
    <property type="entry name" value="WH_DNA-bd_sf"/>
</dbReference>
<feature type="compositionally biased region" description="Polar residues" evidence="12">
    <location>
        <begin position="1015"/>
        <end position="1032"/>
    </location>
</feature>
<dbReference type="InterPro" id="IPR027417">
    <property type="entry name" value="P-loop_NTPase"/>
</dbReference>
<dbReference type="InterPro" id="IPR011545">
    <property type="entry name" value="DEAD/DEAH_box_helicase_dom"/>
</dbReference>
<keyword evidence="11" id="KW-0175">Coiled coil</keyword>
<dbReference type="VEuPathDB" id="VectorBase:BGLB022725"/>
<dbReference type="OrthoDB" id="10261556at2759"/>
<accession>A0A2C9KRN2</accession>